<dbReference type="SUPFAM" id="SSF52540">
    <property type="entry name" value="P-loop containing nucleoside triphosphate hydrolases"/>
    <property type="match status" value="1"/>
</dbReference>
<dbReference type="InterPro" id="IPR001752">
    <property type="entry name" value="Kinesin_motor_dom"/>
</dbReference>
<dbReference type="InterPro" id="IPR027417">
    <property type="entry name" value="P-loop_NTPase"/>
</dbReference>
<feature type="region of interest" description="Disordered" evidence="5">
    <location>
        <begin position="75"/>
        <end position="137"/>
    </location>
</feature>
<evidence type="ECO:0000256" key="4">
    <source>
        <dbReference type="SAM" id="Coils"/>
    </source>
</evidence>
<dbReference type="Proteomes" id="UP000053424">
    <property type="component" value="Unassembled WGS sequence"/>
</dbReference>
<feature type="coiled-coil region" evidence="4">
    <location>
        <begin position="666"/>
        <end position="697"/>
    </location>
</feature>
<feature type="domain" description="Kinesin motor" evidence="6">
    <location>
        <begin position="179"/>
        <end position="546"/>
    </location>
</feature>
<dbReference type="Gene3D" id="3.40.850.10">
    <property type="entry name" value="Kinesin motor domain"/>
    <property type="match status" value="1"/>
</dbReference>
<feature type="compositionally biased region" description="Basic and acidic residues" evidence="5">
    <location>
        <begin position="891"/>
        <end position="904"/>
    </location>
</feature>
<organism evidence="7 8">
    <name type="scientific">Hebeloma cylindrosporum</name>
    <dbReference type="NCBI Taxonomy" id="76867"/>
    <lineage>
        <taxon>Eukaryota</taxon>
        <taxon>Fungi</taxon>
        <taxon>Dikarya</taxon>
        <taxon>Basidiomycota</taxon>
        <taxon>Agaricomycotina</taxon>
        <taxon>Agaricomycetes</taxon>
        <taxon>Agaricomycetidae</taxon>
        <taxon>Agaricales</taxon>
        <taxon>Agaricineae</taxon>
        <taxon>Hymenogastraceae</taxon>
        <taxon>Hebeloma</taxon>
    </lineage>
</organism>
<keyword evidence="3" id="KW-0547">Nucleotide-binding</keyword>
<dbReference type="InterPro" id="IPR027640">
    <property type="entry name" value="Kinesin-like_fam"/>
</dbReference>
<keyword evidence="1 4" id="KW-0175">Coiled coil</keyword>
<dbReference type="SMART" id="SM00129">
    <property type="entry name" value="KISc"/>
    <property type="match status" value="1"/>
</dbReference>
<feature type="coiled-coil region" evidence="4">
    <location>
        <begin position="548"/>
        <end position="582"/>
    </location>
</feature>
<protein>
    <recommendedName>
        <fullName evidence="6">Kinesin motor domain-containing protein</fullName>
    </recommendedName>
</protein>
<dbReference type="OrthoDB" id="3176171at2759"/>
<dbReference type="EMBL" id="KN831781">
    <property type="protein sequence ID" value="KIM41080.1"/>
    <property type="molecule type" value="Genomic_DNA"/>
</dbReference>
<evidence type="ECO:0000256" key="2">
    <source>
        <dbReference type="ARBA" id="ARBA00023175"/>
    </source>
</evidence>
<evidence type="ECO:0000313" key="8">
    <source>
        <dbReference type="Proteomes" id="UP000053424"/>
    </source>
</evidence>
<feature type="region of interest" description="Disordered" evidence="5">
    <location>
        <begin position="394"/>
        <end position="459"/>
    </location>
</feature>
<keyword evidence="2 3" id="KW-0505">Motor protein</keyword>
<feature type="compositionally biased region" description="Low complexity" evidence="5">
    <location>
        <begin position="109"/>
        <end position="121"/>
    </location>
</feature>
<feature type="binding site" evidence="3">
    <location>
        <begin position="268"/>
        <end position="275"/>
    </location>
    <ligand>
        <name>ATP</name>
        <dbReference type="ChEBI" id="CHEBI:30616"/>
    </ligand>
</feature>
<evidence type="ECO:0000256" key="5">
    <source>
        <dbReference type="SAM" id="MobiDB-lite"/>
    </source>
</evidence>
<feature type="compositionally biased region" description="Gly residues" evidence="5">
    <location>
        <begin position="435"/>
        <end position="446"/>
    </location>
</feature>
<evidence type="ECO:0000313" key="7">
    <source>
        <dbReference type="EMBL" id="KIM41080.1"/>
    </source>
</evidence>
<feature type="region of interest" description="Disordered" evidence="5">
    <location>
        <begin position="883"/>
        <end position="904"/>
    </location>
</feature>
<evidence type="ECO:0000256" key="3">
    <source>
        <dbReference type="PROSITE-ProRule" id="PRU00283"/>
    </source>
</evidence>
<accession>A0A0C3BWV0</accession>
<dbReference type="AlphaFoldDB" id="A0A0C3BWV0"/>
<keyword evidence="8" id="KW-1185">Reference proteome</keyword>
<dbReference type="InterPro" id="IPR036961">
    <property type="entry name" value="Kinesin_motor_dom_sf"/>
</dbReference>
<sequence>MSLTRNTVVPNTPSASRAVRPTPFTPKRPLSAQSNSSSTTTTTNSTNTTEQQLAARLSRVNTPILLNSTHKKYKAPLSAEARPKSTSLFKPKSNLAPVPGTPTKRDGSQSRPRTPNTPRSRSGAESPSLMPATSEMDVSNVDPEQVLVDSQTVEPGDISGEIDEAWLRAADLDHGKEDKVMVSIRVRPTDATSAWIPTPATNSLKLDPNVSRNTSAAGASANTNPANSSFTFDAVLTGTPNKPVYTTVARSHVQAAMEGYNAVIFAYGQTASGKTFTLSGDEQEPGIIPRAMRDVFGFIKRTPAREYLLRCSYLEIYNETVIDLLAPPITAKASPVQIQGGAGGDVILTPLREEVVTSLKGVKEVLRRGEGNRRTACTDWNERSSRSHSVFRLVVESRERGSPNSIDEEDEDEPISTPPMNGRHTPGLNGRQTPGLGGRQTPGLGGPRLQARGGRSVQTSVLRTREGKYINTSLLTLGTVIGTLADNAAKKKSDHVPYRNSKLTRMLQPSLSGNARISVICTINPDAGAVSESMSTLLFAKRIKSVQLNAKKKEVVDTDALIERYRKEIEELKARLAEREAVVPVRSRRLSAREQVDESKAMNDLNSRIQQLTKLILTSATIDESKGDEAESRPVSPVKIDFDMSPYQLQQELLAARLQMEPALPADAKEDEKDKLIAEQAKTIRELEIVVRGYEENLGEPLRKVKEDVEKEWSDKLEEEKKKSEQSERWADEVVKALEKEKKARQTLEEERRALASFVAKFDTLGLGMAVPASRINPPKPTPGGAMTAYERRQSRNFSGSTMRLARISDITITQDFTGNSESSPIRFDRARAKAQPSLLDQDMLEDVVVADVSFDEMEVERQLLETSICVQPGSGGLTKLLGGGGAIPSKPRDIFGDKENILP</sequence>
<feature type="compositionally biased region" description="Low complexity" evidence="5">
    <location>
        <begin position="34"/>
        <end position="49"/>
    </location>
</feature>
<dbReference type="PRINTS" id="PR00380">
    <property type="entry name" value="KINESINHEAVY"/>
</dbReference>
<dbReference type="Pfam" id="PF00225">
    <property type="entry name" value="Kinesin"/>
    <property type="match status" value="2"/>
</dbReference>
<proteinExistence type="inferred from homology"/>
<name>A0A0C3BWV0_HEBCY</name>
<dbReference type="GO" id="GO:0003777">
    <property type="term" value="F:microtubule motor activity"/>
    <property type="evidence" value="ECO:0007669"/>
    <property type="project" value="InterPro"/>
</dbReference>
<gene>
    <name evidence="7" type="ORF">M413DRAFT_445812</name>
</gene>
<reference evidence="8" key="2">
    <citation type="submission" date="2015-01" db="EMBL/GenBank/DDBJ databases">
        <title>Evolutionary Origins and Diversification of the Mycorrhizal Mutualists.</title>
        <authorList>
            <consortium name="DOE Joint Genome Institute"/>
            <consortium name="Mycorrhizal Genomics Consortium"/>
            <person name="Kohler A."/>
            <person name="Kuo A."/>
            <person name="Nagy L.G."/>
            <person name="Floudas D."/>
            <person name="Copeland A."/>
            <person name="Barry K.W."/>
            <person name="Cichocki N."/>
            <person name="Veneault-Fourrey C."/>
            <person name="LaButti K."/>
            <person name="Lindquist E.A."/>
            <person name="Lipzen A."/>
            <person name="Lundell T."/>
            <person name="Morin E."/>
            <person name="Murat C."/>
            <person name="Riley R."/>
            <person name="Ohm R."/>
            <person name="Sun H."/>
            <person name="Tunlid A."/>
            <person name="Henrissat B."/>
            <person name="Grigoriev I.V."/>
            <person name="Hibbett D.S."/>
            <person name="Martin F."/>
        </authorList>
    </citation>
    <scope>NUCLEOTIDE SEQUENCE [LARGE SCALE GENOMIC DNA]</scope>
    <source>
        <strain evidence="8">h7</strain>
    </source>
</reference>
<dbReference type="HOGENOM" id="CLU_001485_34_0_1"/>
<dbReference type="GO" id="GO:0008017">
    <property type="term" value="F:microtubule binding"/>
    <property type="evidence" value="ECO:0007669"/>
    <property type="project" value="InterPro"/>
</dbReference>
<reference evidence="7 8" key="1">
    <citation type="submission" date="2014-04" db="EMBL/GenBank/DDBJ databases">
        <authorList>
            <consortium name="DOE Joint Genome Institute"/>
            <person name="Kuo A."/>
            <person name="Gay G."/>
            <person name="Dore J."/>
            <person name="Kohler A."/>
            <person name="Nagy L.G."/>
            <person name="Floudas D."/>
            <person name="Copeland A."/>
            <person name="Barry K.W."/>
            <person name="Cichocki N."/>
            <person name="Veneault-Fourrey C."/>
            <person name="LaButti K."/>
            <person name="Lindquist E.A."/>
            <person name="Lipzen A."/>
            <person name="Lundell T."/>
            <person name="Morin E."/>
            <person name="Murat C."/>
            <person name="Sun H."/>
            <person name="Tunlid A."/>
            <person name="Henrissat B."/>
            <person name="Grigoriev I.V."/>
            <person name="Hibbett D.S."/>
            <person name="Martin F."/>
            <person name="Nordberg H.P."/>
            <person name="Cantor M.N."/>
            <person name="Hua S.X."/>
        </authorList>
    </citation>
    <scope>NUCLEOTIDE SEQUENCE [LARGE SCALE GENOMIC DNA]</scope>
    <source>
        <strain evidence="8">h7</strain>
    </source>
</reference>
<dbReference type="GO" id="GO:0005524">
    <property type="term" value="F:ATP binding"/>
    <property type="evidence" value="ECO:0007669"/>
    <property type="project" value="UniProtKB-UniRule"/>
</dbReference>
<comment type="similarity">
    <text evidence="3">Belongs to the TRAFAC class myosin-kinesin ATPase superfamily. Kinesin family.</text>
</comment>
<dbReference type="GO" id="GO:0007018">
    <property type="term" value="P:microtubule-based movement"/>
    <property type="evidence" value="ECO:0007669"/>
    <property type="project" value="InterPro"/>
</dbReference>
<dbReference type="PANTHER" id="PTHR47968">
    <property type="entry name" value="CENTROMERE PROTEIN E"/>
    <property type="match status" value="1"/>
</dbReference>
<evidence type="ECO:0000256" key="1">
    <source>
        <dbReference type="ARBA" id="ARBA00023054"/>
    </source>
</evidence>
<dbReference type="PROSITE" id="PS50067">
    <property type="entry name" value="KINESIN_MOTOR_2"/>
    <property type="match status" value="1"/>
</dbReference>
<evidence type="ECO:0000259" key="6">
    <source>
        <dbReference type="PROSITE" id="PS50067"/>
    </source>
</evidence>
<feature type="compositionally biased region" description="Polar residues" evidence="5">
    <location>
        <begin position="1"/>
        <end position="15"/>
    </location>
</feature>
<dbReference type="PANTHER" id="PTHR47968:SF75">
    <property type="entry name" value="CENTROMERE-ASSOCIATED PROTEIN E"/>
    <property type="match status" value="1"/>
</dbReference>
<dbReference type="STRING" id="686832.A0A0C3BWV0"/>
<feature type="region of interest" description="Disordered" evidence="5">
    <location>
        <begin position="1"/>
        <end position="53"/>
    </location>
</feature>
<keyword evidence="3" id="KW-0067">ATP-binding</keyword>